<dbReference type="InterPro" id="IPR010982">
    <property type="entry name" value="Lambda_DNA-bd_dom_sf"/>
</dbReference>
<reference evidence="2" key="2">
    <citation type="journal article" date="2023" name="Int. J. Syst. Evol. Microbiol.">
        <title>Streptomyces marispadix sp. nov., isolated from marine beach sediment of the Northern Coast of Portugal.</title>
        <authorList>
            <person name="dos Santos J.D.N."/>
            <person name="Vitorino I.R."/>
            <person name="Kallscheuer N."/>
            <person name="Srivastava A."/>
            <person name="Krautwurst S."/>
            <person name="Marz M."/>
            <person name="Jogler C."/>
            <person name="Lobo Da Cunha A."/>
            <person name="Catita J."/>
            <person name="Goncalves H."/>
            <person name="Gonzalez I."/>
            <person name="Reyes F."/>
            <person name="Lage O.M."/>
        </authorList>
    </citation>
    <scope>NUCLEOTIDE SEQUENCE</scope>
    <source>
        <strain evidence="2">M600PL45_2</strain>
    </source>
</reference>
<dbReference type="Gene3D" id="1.10.260.40">
    <property type="entry name" value="lambda repressor-like DNA-binding domains"/>
    <property type="match status" value="1"/>
</dbReference>
<keyword evidence="3" id="KW-1185">Reference proteome</keyword>
<dbReference type="CDD" id="cd00093">
    <property type="entry name" value="HTH_XRE"/>
    <property type="match status" value="1"/>
</dbReference>
<protein>
    <submittedName>
        <fullName evidence="2">Helix-turn-helix transcriptional regulator</fullName>
    </submittedName>
</protein>
<evidence type="ECO:0000313" key="3">
    <source>
        <dbReference type="Proteomes" id="UP001166784"/>
    </source>
</evidence>
<dbReference type="Proteomes" id="UP001166784">
    <property type="component" value="Unassembled WGS sequence"/>
</dbReference>
<name>A0ABS9T5E9_9ACTN</name>
<gene>
    <name evidence="2" type="ORF">MMA15_26245</name>
</gene>
<evidence type="ECO:0000313" key="2">
    <source>
        <dbReference type="EMBL" id="MCH6163773.1"/>
    </source>
</evidence>
<organism evidence="2 3">
    <name type="scientific">Streptomyces marispadix</name>
    <dbReference type="NCBI Taxonomy" id="2922868"/>
    <lineage>
        <taxon>Bacteria</taxon>
        <taxon>Bacillati</taxon>
        <taxon>Actinomycetota</taxon>
        <taxon>Actinomycetes</taxon>
        <taxon>Kitasatosporales</taxon>
        <taxon>Streptomycetaceae</taxon>
        <taxon>Streptomyces</taxon>
    </lineage>
</organism>
<sequence>MHPRISFNARAARILRERLGMAPGHVAYGMRASYGMSHVSPDHITAWERGDALPDANEVTALAGALWCSPGELMGRPRTLLEHRLARGISAEDVARLIGMDLAAYQYMEETGRWTGDKRQSANLGSLLKLPPRDFVAITGLEGELERLLTEAVTTRWQAHVRAIAKLVALEKRELQEPLRSMQDEYQALLAATLGRASSNATAEEGRRFMENIVDHFWARVEENEGR</sequence>
<evidence type="ECO:0000259" key="1">
    <source>
        <dbReference type="SMART" id="SM00530"/>
    </source>
</evidence>
<dbReference type="InterPro" id="IPR001387">
    <property type="entry name" value="Cro/C1-type_HTH"/>
</dbReference>
<dbReference type="SMART" id="SM00530">
    <property type="entry name" value="HTH_XRE"/>
    <property type="match status" value="2"/>
</dbReference>
<dbReference type="EMBL" id="JAKWJU010000002">
    <property type="protein sequence ID" value="MCH6163773.1"/>
    <property type="molecule type" value="Genomic_DNA"/>
</dbReference>
<proteinExistence type="predicted"/>
<feature type="domain" description="HTH cro/C1-type" evidence="1">
    <location>
        <begin position="79"/>
        <end position="135"/>
    </location>
</feature>
<dbReference type="SUPFAM" id="SSF47413">
    <property type="entry name" value="lambda repressor-like DNA-binding domains"/>
    <property type="match status" value="1"/>
</dbReference>
<comment type="caution">
    <text evidence="2">The sequence shown here is derived from an EMBL/GenBank/DDBJ whole genome shotgun (WGS) entry which is preliminary data.</text>
</comment>
<reference evidence="2" key="1">
    <citation type="submission" date="2022-03" db="EMBL/GenBank/DDBJ databases">
        <authorList>
            <person name="Santos J.D.N."/>
            <person name="Kallscheuer N."/>
            <person name="Jogler C."/>
            <person name="Lage O.M."/>
        </authorList>
    </citation>
    <scope>NUCLEOTIDE SEQUENCE</scope>
    <source>
        <strain evidence="2">M600PL45_2</strain>
    </source>
</reference>
<accession>A0ABS9T5E9</accession>
<feature type="domain" description="HTH cro/C1-type" evidence="1">
    <location>
        <begin position="11"/>
        <end position="73"/>
    </location>
</feature>
<dbReference type="RefSeq" id="WP_241062639.1">
    <property type="nucleotide sequence ID" value="NZ_JAKWJU010000002.1"/>
</dbReference>